<dbReference type="Pfam" id="PF01547">
    <property type="entry name" value="SBP_bac_1"/>
    <property type="match status" value="1"/>
</dbReference>
<dbReference type="CDD" id="cd14748">
    <property type="entry name" value="PBP2_UgpB"/>
    <property type="match status" value="1"/>
</dbReference>
<dbReference type="SUPFAM" id="SSF53850">
    <property type="entry name" value="Periplasmic binding protein-like II"/>
    <property type="match status" value="1"/>
</dbReference>
<feature type="compositionally biased region" description="Low complexity" evidence="1">
    <location>
        <begin position="24"/>
        <end position="45"/>
    </location>
</feature>
<proteinExistence type="predicted"/>
<dbReference type="PANTHER" id="PTHR43649:SF14">
    <property type="entry name" value="BLR3389 PROTEIN"/>
    <property type="match status" value="1"/>
</dbReference>
<dbReference type="Gene3D" id="3.40.190.10">
    <property type="entry name" value="Periplasmic binding protein-like II"/>
    <property type="match status" value="1"/>
</dbReference>
<feature type="region of interest" description="Disordered" evidence="1">
    <location>
        <begin position="1"/>
        <end position="49"/>
    </location>
</feature>
<dbReference type="InterPro" id="IPR050490">
    <property type="entry name" value="Bact_solute-bd_prot1"/>
</dbReference>
<organism evidence="2 3">
    <name type="scientific">Cohnella nanjingensis</name>
    <dbReference type="NCBI Taxonomy" id="1387779"/>
    <lineage>
        <taxon>Bacteria</taxon>
        <taxon>Bacillati</taxon>
        <taxon>Bacillota</taxon>
        <taxon>Bacilli</taxon>
        <taxon>Bacillales</taxon>
        <taxon>Paenibacillaceae</taxon>
        <taxon>Cohnella</taxon>
    </lineage>
</organism>
<dbReference type="AlphaFoldDB" id="A0A7X0S0E9"/>
<evidence type="ECO:0000256" key="1">
    <source>
        <dbReference type="SAM" id="MobiDB-lite"/>
    </source>
</evidence>
<sequence length="444" mass="47729">MMLSACSGGNGGNGGNDGNKGDEGSASPSSSASASASASASGAVSDDPTGGKKVDLSFWTLFSGGDGDNMQAMIDQFNKTHPNIQVKNTKLEWGEYYTKLITAVGNGNGPDVGISHTSRLPDLIDQGVVSGLDEVASATGVDWNSFNPNLLNATVVDGVHYAVPIDTHPFIMYYNKKLLKDAGLLGEDGKPVLEQSADGFVKFLTALKDKLPKNVTPFALSNSNDDPYRLWWALYSQLGGNDVIADDLKTAALDADKGAKAAQYIQDLYTNGYIKKNDPDFYKNFQSGTAAIMMTGVWATGTWESTKGLEFGAMPIPKIYDQEATWGDSHTIILPVTKKEDETKRKAAIVFANYLADNGAIWAKAGHIPSKPSVIESAEFKALPNRSDYASVAGTVKFSKPSTKNWQLRDNVSFKFLNEVWAGKMTPADAMAKMQPAYQKLLDE</sequence>
<dbReference type="EMBL" id="JACJVP010000088">
    <property type="protein sequence ID" value="MBB6675645.1"/>
    <property type="molecule type" value="Genomic_DNA"/>
</dbReference>
<accession>A0A7X0S0E9</accession>
<gene>
    <name evidence="2" type="ORF">H7C19_33785</name>
</gene>
<name>A0A7X0S0E9_9BACL</name>
<dbReference type="Proteomes" id="UP000547209">
    <property type="component" value="Unassembled WGS sequence"/>
</dbReference>
<protein>
    <submittedName>
        <fullName evidence="2">ABC transporter substrate-binding protein</fullName>
    </submittedName>
</protein>
<reference evidence="2 3" key="1">
    <citation type="submission" date="2020-08" db="EMBL/GenBank/DDBJ databases">
        <title>Cohnella phylogeny.</title>
        <authorList>
            <person name="Dunlap C."/>
        </authorList>
    </citation>
    <scope>NUCLEOTIDE SEQUENCE [LARGE SCALE GENOMIC DNA]</scope>
    <source>
        <strain evidence="2 3">DSM 28246</strain>
    </source>
</reference>
<feature type="compositionally biased region" description="Gly residues" evidence="1">
    <location>
        <begin position="8"/>
        <end position="18"/>
    </location>
</feature>
<dbReference type="PANTHER" id="PTHR43649">
    <property type="entry name" value="ARABINOSE-BINDING PROTEIN-RELATED"/>
    <property type="match status" value="1"/>
</dbReference>
<keyword evidence="3" id="KW-1185">Reference proteome</keyword>
<comment type="caution">
    <text evidence="2">The sequence shown here is derived from an EMBL/GenBank/DDBJ whole genome shotgun (WGS) entry which is preliminary data.</text>
</comment>
<evidence type="ECO:0000313" key="3">
    <source>
        <dbReference type="Proteomes" id="UP000547209"/>
    </source>
</evidence>
<evidence type="ECO:0000313" key="2">
    <source>
        <dbReference type="EMBL" id="MBB6675645.1"/>
    </source>
</evidence>
<dbReference type="InterPro" id="IPR006059">
    <property type="entry name" value="SBP"/>
</dbReference>